<dbReference type="PANTHER" id="PTHR30146">
    <property type="entry name" value="LACI-RELATED TRANSCRIPTIONAL REPRESSOR"/>
    <property type="match status" value="1"/>
</dbReference>
<dbReference type="PROSITE" id="PS50932">
    <property type="entry name" value="HTH_LACI_2"/>
    <property type="match status" value="1"/>
</dbReference>
<dbReference type="InterPro" id="IPR000843">
    <property type="entry name" value="HTH_LacI"/>
</dbReference>
<dbReference type="EMBL" id="FOVR01000003">
    <property type="protein sequence ID" value="SFO17694.1"/>
    <property type="molecule type" value="Genomic_DNA"/>
</dbReference>
<dbReference type="Gene3D" id="3.40.50.2300">
    <property type="match status" value="2"/>
</dbReference>
<protein>
    <submittedName>
        <fullName evidence="5">Transcriptional regulator, LacI family</fullName>
    </submittedName>
</protein>
<keyword evidence="3" id="KW-0804">Transcription</keyword>
<keyword evidence="2" id="KW-0238">DNA-binding</keyword>
<dbReference type="PANTHER" id="PTHR30146:SF154">
    <property type="entry name" value="TRANSCRIPTION REGULATOR, MEMBER OF GALR FAMILY"/>
    <property type="match status" value="1"/>
</dbReference>
<dbReference type="InterPro" id="IPR046335">
    <property type="entry name" value="LacI/GalR-like_sensor"/>
</dbReference>
<keyword evidence="6" id="KW-1185">Reference proteome</keyword>
<feature type="domain" description="HTH lacI-type" evidence="4">
    <location>
        <begin position="9"/>
        <end position="59"/>
    </location>
</feature>
<dbReference type="GO" id="GO:0000976">
    <property type="term" value="F:transcription cis-regulatory region binding"/>
    <property type="evidence" value="ECO:0007669"/>
    <property type="project" value="TreeGrafter"/>
</dbReference>
<evidence type="ECO:0000259" key="4">
    <source>
        <dbReference type="PROSITE" id="PS50932"/>
    </source>
</evidence>
<dbReference type="InterPro" id="IPR010982">
    <property type="entry name" value="Lambda_DNA-bd_dom_sf"/>
</dbReference>
<evidence type="ECO:0000313" key="6">
    <source>
        <dbReference type="Proteomes" id="UP000199236"/>
    </source>
</evidence>
<dbReference type="Pfam" id="PF13377">
    <property type="entry name" value="Peripla_BP_3"/>
    <property type="match status" value="1"/>
</dbReference>
<reference evidence="5 6" key="1">
    <citation type="submission" date="2016-10" db="EMBL/GenBank/DDBJ databases">
        <authorList>
            <person name="de Groot N.N."/>
        </authorList>
    </citation>
    <scope>NUCLEOTIDE SEQUENCE [LARGE SCALE GENOMIC DNA]</scope>
    <source>
        <strain evidence="5 6">CGMCC 1.9157</strain>
    </source>
</reference>
<dbReference type="InterPro" id="IPR028082">
    <property type="entry name" value="Peripla_BP_I"/>
</dbReference>
<name>A0A1I5F1R2_9HYPH</name>
<dbReference type="SMART" id="SM00354">
    <property type="entry name" value="HTH_LACI"/>
    <property type="match status" value="1"/>
</dbReference>
<dbReference type="CDD" id="cd01392">
    <property type="entry name" value="HTH_LacI"/>
    <property type="match status" value="1"/>
</dbReference>
<evidence type="ECO:0000313" key="5">
    <source>
        <dbReference type="EMBL" id="SFO17694.1"/>
    </source>
</evidence>
<dbReference type="AlphaFoldDB" id="A0A1I5F1R2"/>
<evidence type="ECO:0000256" key="3">
    <source>
        <dbReference type="ARBA" id="ARBA00023163"/>
    </source>
</evidence>
<dbReference type="Pfam" id="PF00356">
    <property type="entry name" value="LacI"/>
    <property type="match status" value="1"/>
</dbReference>
<proteinExistence type="predicted"/>
<dbReference type="SUPFAM" id="SSF53822">
    <property type="entry name" value="Periplasmic binding protein-like I"/>
    <property type="match status" value="1"/>
</dbReference>
<dbReference type="Proteomes" id="UP000199236">
    <property type="component" value="Unassembled WGS sequence"/>
</dbReference>
<dbReference type="GO" id="GO:0003700">
    <property type="term" value="F:DNA-binding transcription factor activity"/>
    <property type="evidence" value="ECO:0007669"/>
    <property type="project" value="TreeGrafter"/>
</dbReference>
<accession>A0A1I5F1R2</accession>
<sequence>MAAGPKQNPTLRQVAEHAGVSVTTASLVLNRKGEISENTRANVLRAMAELNYTPRGERSNADSDASDAQNAVRFLKIVRHGQTLNRDHNVFISDYIDGMSYEATRRDYSLQVVSHEAVDVASIIEEIAKSDLRGIVALGTELSDEDIHLINDCGVPNVIIDTYRPFVDGNFIDMDNEQLVHLALAHLASNGFRRIGLVSSYSEVNNFKLRHEAYMRAMNAHGLEIEEENILSVCATIEEAYEDSIKQLSNIKKLSDAYFCANDVIAFGFIRALRELGYSVPGDISVVGFDNLPMASMFDPPLTSLNVPKQRIGAMAIRFLDDLIVANEKQPPVKVLLSGDLVIRKSVKLAD</sequence>
<dbReference type="Gene3D" id="1.10.260.40">
    <property type="entry name" value="lambda repressor-like DNA-binding domains"/>
    <property type="match status" value="1"/>
</dbReference>
<organism evidence="5 6">
    <name type="scientific">Cohaesibacter marisflavi</name>
    <dbReference type="NCBI Taxonomy" id="655353"/>
    <lineage>
        <taxon>Bacteria</taxon>
        <taxon>Pseudomonadati</taxon>
        <taxon>Pseudomonadota</taxon>
        <taxon>Alphaproteobacteria</taxon>
        <taxon>Hyphomicrobiales</taxon>
        <taxon>Cohaesibacteraceae</taxon>
    </lineage>
</organism>
<dbReference type="SUPFAM" id="SSF47413">
    <property type="entry name" value="lambda repressor-like DNA-binding domains"/>
    <property type="match status" value="1"/>
</dbReference>
<dbReference type="STRING" id="655353.SAMN04488056_103454"/>
<dbReference type="OrthoDB" id="60111at2"/>
<evidence type="ECO:0000256" key="2">
    <source>
        <dbReference type="ARBA" id="ARBA00023125"/>
    </source>
</evidence>
<dbReference type="RefSeq" id="WP_090071237.1">
    <property type="nucleotide sequence ID" value="NZ_FOVR01000003.1"/>
</dbReference>
<keyword evidence="1" id="KW-0805">Transcription regulation</keyword>
<evidence type="ECO:0000256" key="1">
    <source>
        <dbReference type="ARBA" id="ARBA00023015"/>
    </source>
</evidence>
<gene>
    <name evidence="5" type="ORF">SAMN04488056_103454</name>
</gene>